<name>A0A5C7GT38_9ROSI</name>
<dbReference type="AlphaFoldDB" id="A0A5C7GT38"/>
<proteinExistence type="predicted"/>
<keyword evidence="1" id="KW-0732">Signal</keyword>
<keyword evidence="3" id="KW-1185">Reference proteome</keyword>
<comment type="caution">
    <text evidence="2">The sequence shown here is derived from an EMBL/GenBank/DDBJ whole genome shotgun (WGS) entry which is preliminary data.</text>
</comment>
<dbReference type="Proteomes" id="UP000323000">
    <property type="component" value="Chromosome 13"/>
</dbReference>
<evidence type="ECO:0000313" key="3">
    <source>
        <dbReference type="Proteomes" id="UP000323000"/>
    </source>
</evidence>
<accession>A0A5C7GT38</accession>
<feature type="signal peptide" evidence="1">
    <location>
        <begin position="1"/>
        <end position="19"/>
    </location>
</feature>
<organism evidence="2 3">
    <name type="scientific">Acer yangbiense</name>
    <dbReference type="NCBI Taxonomy" id="1000413"/>
    <lineage>
        <taxon>Eukaryota</taxon>
        <taxon>Viridiplantae</taxon>
        <taxon>Streptophyta</taxon>
        <taxon>Embryophyta</taxon>
        <taxon>Tracheophyta</taxon>
        <taxon>Spermatophyta</taxon>
        <taxon>Magnoliopsida</taxon>
        <taxon>eudicotyledons</taxon>
        <taxon>Gunneridae</taxon>
        <taxon>Pentapetalae</taxon>
        <taxon>rosids</taxon>
        <taxon>malvids</taxon>
        <taxon>Sapindales</taxon>
        <taxon>Sapindaceae</taxon>
        <taxon>Hippocastanoideae</taxon>
        <taxon>Acereae</taxon>
        <taxon>Acer</taxon>
    </lineage>
</organism>
<evidence type="ECO:0008006" key="4">
    <source>
        <dbReference type="Google" id="ProtNLM"/>
    </source>
</evidence>
<reference evidence="3" key="1">
    <citation type="journal article" date="2019" name="Gigascience">
        <title>De novo genome assembly of the endangered Acer yangbiense, a plant species with extremely small populations endemic to Yunnan Province, China.</title>
        <authorList>
            <person name="Yang J."/>
            <person name="Wariss H.M."/>
            <person name="Tao L."/>
            <person name="Zhang R."/>
            <person name="Yun Q."/>
            <person name="Hollingsworth P."/>
            <person name="Dao Z."/>
            <person name="Luo G."/>
            <person name="Guo H."/>
            <person name="Ma Y."/>
            <person name="Sun W."/>
        </authorList>
    </citation>
    <scope>NUCLEOTIDE SEQUENCE [LARGE SCALE GENOMIC DNA]</scope>
    <source>
        <strain evidence="3">cv. Malutang</strain>
    </source>
</reference>
<gene>
    <name evidence="2" type="ORF">EZV62_027014</name>
</gene>
<protein>
    <recommendedName>
        <fullName evidence="4">Leucine-rich repeat-containing N-terminal plant-type domain-containing protein</fullName>
    </recommendedName>
</protein>
<sequence length="108" mass="12238">MFFKSLLFLSVLFLDCFETQFFVAAKLPQSEVYALNRIAKTIGATDWNFDANACGVMKIPVIETDPTTNITCNTVNNTSHIIAIKFKRWSLSVVLPTELVQLPYIEEM</sequence>
<evidence type="ECO:0000256" key="1">
    <source>
        <dbReference type="SAM" id="SignalP"/>
    </source>
</evidence>
<feature type="chain" id="PRO_5022835464" description="Leucine-rich repeat-containing N-terminal plant-type domain-containing protein" evidence="1">
    <location>
        <begin position="20"/>
        <end position="108"/>
    </location>
</feature>
<dbReference type="EMBL" id="VAHF01000013">
    <property type="protein sequence ID" value="TXG47720.1"/>
    <property type="molecule type" value="Genomic_DNA"/>
</dbReference>
<dbReference type="OrthoDB" id="937790at2759"/>
<evidence type="ECO:0000313" key="2">
    <source>
        <dbReference type="EMBL" id="TXG47720.1"/>
    </source>
</evidence>